<dbReference type="Proteomes" id="UP001309876">
    <property type="component" value="Unassembled WGS sequence"/>
</dbReference>
<comment type="caution">
    <text evidence="11">The sequence shown here is derived from an EMBL/GenBank/DDBJ whole genome shotgun (WGS) entry which is preliminary data.</text>
</comment>
<reference evidence="11 12" key="1">
    <citation type="submission" date="2023-08" db="EMBL/GenBank/DDBJ databases">
        <title>Black Yeasts Isolated from many extreme environments.</title>
        <authorList>
            <person name="Coleine C."/>
            <person name="Stajich J.E."/>
            <person name="Selbmann L."/>
        </authorList>
    </citation>
    <scope>NUCLEOTIDE SEQUENCE [LARGE SCALE GENOMIC DNA]</scope>
    <source>
        <strain evidence="11 12">CCFEE 5910</strain>
    </source>
</reference>
<dbReference type="GO" id="GO:0005680">
    <property type="term" value="C:anaphase-promoting complex"/>
    <property type="evidence" value="ECO:0007669"/>
    <property type="project" value="InterPro"/>
</dbReference>
<keyword evidence="6" id="KW-0131">Cell cycle</keyword>
<dbReference type="AlphaFoldDB" id="A0AAN7T3J9"/>
<dbReference type="GO" id="GO:0031145">
    <property type="term" value="P:anaphase-promoting complex-dependent catabolic process"/>
    <property type="evidence" value="ECO:0007669"/>
    <property type="project" value="TreeGrafter"/>
</dbReference>
<keyword evidence="12" id="KW-1185">Reference proteome</keyword>
<proteinExistence type="inferred from homology"/>
<dbReference type="InterPro" id="IPR037679">
    <property type="entry name" value="Apc5"/>
</dbReference>
<name>A0AAN7T3J9_9EURO</name>
<evidence type="ECO:0000256" key="6">
    <source>
        <dbReference type="ARBA" id="ARBA00023306"/>
    </source>
</evidence>
<feature type="domain" description="Anaphase-promoting complex subunit 5" evidence="10">
    <location>
        <begin position="264"/>
        <end position="352"/>
    </location>
</feature>
<dbReference type="PANTHER" id="PTHR12830">
    <property type="entry name" value="ANAPHASE-PROMOTING COMPLEX SUBUNIT 5"/>
    <property type="match status" value="1"/>
</dbReference>
<protein>
    <recommendedName>
        <fullName evidence="2">Anaphase-promoting complex subunit 5</fullName>
    </recommendedName>
    <alternativeName>
        <fullName evidence="7">Cyclosome subunit 5</fullName>
    </alternativeName>
</protein>
<accession>A0AAN7T3J9</accession>
<organism evidence="11 12">
    <name type="scientific">Lithohypha guttulata</name>
    <dbReference type="NCBI Taxonomy" id="1690604"/>
    <lineage>
        <taxon>Eukaryota</taxon>
        <taxon>Fungi</taxon>
        <taxon>Dikarya</taxon>
        <taxon>Ascomycota</taxon>
        <taxon>Pezizomycotina</taxon>
        <taxon>Eurotiomycetes</taxon>
        <taxon>Chaetothyriomycetidae</taxon>
        <taxon>Chaetothyriales</taxon>
        <taxon>Trichomeriaceae</taxon>
        <taxon>Lithohypha</taxon>
    </lineage>
</organism>
<gene>
    <name evidence="11" type="primary">apc5</name>
    <name evidence="11" type="ORF">LTR05_004235</name>
</gene>
<dbReference type="InterPro" id="IPR011990">
    <property type="entry name" value="TPR-like_helical_dom_sf"/>
</dbReference>
<dbReference type="SUPFAM" id="SSF48452">
    <property type="entry name" value="TPR-like"/>
    <property type="match status" value="1"/>
</dbReference>
<evidence type="ECO:0000256" key="2">
    <source>
        <dbReference type="ARBA" id="ARBA00016066"/>
    </source>
</evidence>
<evidence type="ECO:0000256" key="1">
    <source>
        <dbReference type="ARBA" id="ARBA00007450"/>
    </source>
</evidence>
<dbReference type="InterPro" id="IPR026000">
    <property type="entry name" value="Apc5_dom"/>
</dbReference>
<dbReference type="Pfam" id="PF12862">
    <property type="entry name" value="ANAPC5"/>
    <property type="match status" value="1"/>
</dbReference>
<evidence type="ECO:0000313" key="11">
    <source>
        <dbReference type="EMBL" id="KAK5087064.1"/>
    </source>
</evidence>
<dbReference type="PANTHER" id="PTHR12830:SF9">
    <property type="entry name" value="ANAPHASE-PROMOTING COMPLEX SUBUNIT 5"/>
    <property type="match status" value="1"/>
</dbReference>
<evidence type="ECO:0000256" key="7">
    <source>
        <dbReference type="ARBA" id="ARBA00031069"/>
    </source>
</evidence>
<evidence type="ECO:0000256" key="3">
    <source>
        <dbReference type="ARBA" id="ARBA00022618"/>
    </source>
</evidence>
<feature type="signal peptide" evidence="9">
    <location>
        <begin position="1"/>
        <end position="23"/>
    </location>
</feature>
<comment type="function">
    <text evidence="8">Component of the anaphase promoting complex/cyclosome (APC/C), a cell cycle-regulated E3 ubiquitin ligase that controls progression through mitosis and the G1 phase of the cell cycle. The APC/C complex acts by mediating ubiquitination and subsequent degradation of target proteins: it mainly mediates the formation of 'Lys-11'-linked polyubiquitin chains and, to a lower extent, the formation of 'Lys-48'- and 'Lys-63'-linked polyubiquitin chains. The APC/C complex catalyzes assembly of branched 'Lys-11'-/'Lys-48'-linked branched ubiquitin chains on target proteins.</text>
</comment>
<evidence type="ECO:0000256" key="8">
    <source>
        <dbReference type="ARBA" id="ARBA00045696"/>
    </source>
</evidence>
<dbReference type="GO" id="GO:0051301">
    <property type="term" value="P:cell division"/>
    <property type="evidence" value="ECO:0007669"/>
    <property type="project" value="UniProtKB-KW"/>
</dbReference>
<evidence type="ECO:0000256" key="4">
    <source>
        <dbReference type="ARBA" id="ARBA00022776"/>
    </source>
</evidence>
<sequence>MGRFVTPSKVVILILARLYLKNSVPFSGTTKVLDVLMSKILPDASDRDDSVQQQDGEDILDLEKALAREQSAIPGRSIWDLLLKDMWTIDCVDALDDFITQTPLLLGKTREDLLRERDEGVVPEPAGKVVRTSPLGTFIRRCSLEYVRLQFQDSVALWTDFVAYRMPSKAAFTRRNPHALHNAFDVNLADLDIDISHPLASLMYRSLVDDGDTTQTSASTYDVEKLMEFQVSEMQGYGGRLPEMMKTTMKRMAAAGTSAPKLAHYLAFLDSWRAGDFTSAFDNLHRYFDYTIQARDRTFYQYALLNLAILQADFGCYDEAIPAMQEAISTARENRDTVCLNYCMSWLYHFGRAFPSQMQAIRDTGILANESEGLNFLKSRAKEAEMWTLLSTSHLSEAKLSLQHGESIAVCFENIVKAAHINIIKAVPNSTGPALLMKTALFSRIGQTRLAQSSGERFLLCHSHEAPLEDTLKCTTRQAGFLAQMGRLYESERVLASIPSKVTNVLKYRTYHTVSTLILRARRLLHRDNLTAASHIVGQLVSQQPHSEVDTSTQVSLLEIDLLIRQREFLRALEKIEILADKVLVENNDVLLMAKLLTMKAQLYAKSDKAHQGFSLAMRAVHMSYRSRVLPAMWDAVLALSHILNASYEFAAARDLLTAALPHVLECLDCDIAGRCYMLLADAYMGLAGLQNATSNGKQNTEVKLLMSNATDMLEKAAEQLRWIEELEGQLEILAKLSAISSWRGDTGLAAEIGDKYMSLKNSYASEQI</sequence>
<keyword evidence="9" id="KW-0732">Signal</keyword>
<keyword evidence="4" id="KW-0498">Mitosis</keyword>
<evidence type="ECO:0000256" key="5">
    <source>
        <dbReference type="ARBA" id="ARBA00022786"/>
    </source>
</evidence>
<comment type="similarity">
    <text evidence="1">Belongs to the APC5 family.</text>
</comment>
<dbReference type="GO" id="GO:0070979">
    <property type="term" value="P:protein K11-linked ubiquitination"/>
    <property type="evidence" value="ECO:0007669"/>
    <property type="project" value="TreeGrafter"/>
</dbReference>
<dbReference type="EMBL" id="JAVRRJ010000003">
    <property type="protein sequence ID" value="KAK5087064.1"/>
    <property type="molecule type" value="Genomic_DNA"/>
</dbReference>
<evidence type="ECO:0000259" key="10">
    <source>
        <dbReference type="Pfam" id="PF12862"/>
    </source>
</evidence>
<keyword evidence="3" id="KW-0132">Cell division</keyword>
<dbReference type="GO" id="GO:0045842">
    <property type="term" value="P:positive regulation of mitotic metaphase/anaphase transition"/>
    <property type="evidence" value="ECO:0007669"/>
    <property type="project" value="TreeGrafter"/>
</dbReference>
<feature type="chain" id="PRO_5043035117" description="Anaphase-promoting complex subunit 5" evidence="9">
    <location>
        <begin position="24"/>
        <end position="769"/>
    </location>
</feature>
<keyword evidence="5" id="KW-0833">Ubl conjugation pathway</keyword>
<evidence type="ECO:0000256" key="9">
    <source>
        <dbReference type="SAM" id="SignalP"/>
    </source>
</evidence>
<evidence type="ECO:0000313" key="12">
    <source>
        <dbReference type="Proteomes" id="UP001309876"/>
    </source>
</evidence>